<keyword evidence="3" id="KW-1185">Reference proteome</keyword>
<dbReference type="GeneID" id="5470638"/>
<evidence type="ECO:0000259" key="1">
    <source>
        <dbReference type="Pfam" id="PF08789"/>
    </source>
</evidence>
<dbReference type="InterPro" id="IPR014897">
    <property type="entry name" value="PBCV_basic_adap"/>
</dbReference>
<dbReference type="EMBL" id="EF101928">
    <property type="protein sequence ID" value="ABT16148.1"/>
    <property type="molecule type" value="Genomic_DNA"/>
</dbReference>
<dbReference type="KEGG" id="vg:5470638"/>
<sequence length="367" mass="41085">MDTGKVNSKGRKVLVSPRGATYVMQDGKKLYVKKLITPVKPIVPPEKTDTKPVADVNSGRVNSKGRKVFVMPRGGKYVLKDGKKIPVLQTFTPTKIVKEAPKPTKSVKEDRTLKVSCSIPGLFQISSTCWFNSALNGIVLASKTGNMLIEKLRELPEAERAAIWRLKIDETCQRELTNKYVLAYAYRILGKLKQKKDKNVSLDLVGKVFTPGKLPEDVAKGGVGFTPITAVKQILSRVFPDKQSTYYTGVPGPYFMVYKDIEFVVMTSDDVSSPASWPVSFKSTYHRTFDLSHCSYIVELKKDGALHAVVAYVCNGKKFVFDSRLRKAPLEINWSDKGSNDKILQYSTAREFTRFSGRSAYALYVKR</sequence>
<name>A7K7X4_9PHYC</name>
<dbReference type="OrthoDB" id="5357at10239"/>
<gene>
    <name evidence="2" type="primary">Z014R</name>
    <name evidence="2" type="ORF">ATCV1_Z014R</name>
</gene>
<dbReference type="RefSeq" id="YP_001426495.1">
    <property type="nucleotide sequence ID" value="NC_008724.1"/>
</dbReference>
<feature type="domain" description="PBCV-specific basic adaptor" evidence="1">
    <location>
        <begin position="59"/>
        <end position="95"/>
    </location>
</feature>
<protein>
    <submittedName>
        <fullName evidence="2">Uncharacterized protein Z014R</fullName>
    </submittedName>
</protein>
<feature type="domain" description="PBCV-specific basic adaptor" evidence="1">
    <location>
        <begin position="4"/>
        <end position="39"/>
    </location>
</feature>
<proteinExistence type="predicted"/>
<organism evidence="2 3">
    <name type="scientific">Chlorovirus heliozoae</name>
    <dbReference type="NCBI Taxonomy" id="322019"/>
    <lineage>
        <taxon>Viruses</taxon>
        <taxon>Varidnaviria</taxon>
        <taxon>Bamfordvirae</taxon>
        <taxon>Nucleocytoviricota</taxon>
        <taxon>Megaviricetes</taxon>
        <taxon>Algavirales</taxon>
        <taxon>Phycodnaviridae</taxon>
        <taxon>Chlorovirus</taxon>
    </lineage>
</organism>
<dbReference type="Proteomes" id="UP000202420">
    <property type="component" value="Segment"/>
</dbReference>
<reference evidence="2 3" key="1">
    <citation type="submission" date="2006-09" db="EMBL/GenBank/DDBJ databases">
        <title>Sequence and annotation of the 288-kb ATCV-1 virus that infects an endosymbiotic Chlorella strain of the heliozoon Acanthocystis turfacea.</title>
        <authorList>
            <person name="Fitzgerald L.A."/>
            <person name="Graves M.V."/>
            <person name="Li X."/>
            <person name="Pfitzner A.J.P."/>
            <person name="Hartigan J."/>
            <person name="Van Etten J.L."/>
        </authorList>
    </citation>
    <scope>NUCLEOTIDE SEQUENCE [LARGE SCALE GENOMIC DNA]</scope>
    <source>
        <strain evidence="2 3">ATCV-1</strain>
    </source>
</reference>
<accession>A7K7X4</accession>
<evidence type="ECO:0000313" key="2">
    <source>
        <dbReference type="EMBL" id="ABT16148.1"/>
    </source>
</evidence>
<dbReference type="Pfam" id="PF08789">
    <property type="entry name" value="PBCV_basic_adap"/>
    <property type="match status" value="2"/>
</dbReference>
<evidence type="ECO:0000313" key="3">
    <source>
        <dbReference type="Proteomes" id="UP000202420"/>
    </source>
</evidence>